<dbReference type="InterPro" id="IPR001633">
    <property type="entry name" value="EAL_dom"/>
</dbReference>
<accession>A0A378AQQ4</accession>
<dbReference type="PANTHER" id="PTHR33121">
    <property type="entry name" value="CYCLIC DI-GMP PHOSPHODIESTERASE PDEF"/>
    <property type="match status" value="1"/>
</dbReference>
<dbReference type="CDD" id="cd01948">
    <property type="entry name" value="EAL"/>
    <property type="match status" value="1"/>
</dbReference>
<dbReference type="SMART" id="SM00052">
    <property type="entry name" value="EAL"/>
    <property type="match status" value="1"/>
</dbReference>
<dbReference type="GO" id="GO:0071111">
    <property type="term" value="F:cyclic-guanylate-specific phosphodiesterase activity"/>
    <property type="evidence" value="ECO:0007669"/>
    <property type="project" value="InterPro"/>
</dbReference>
<dbReference type="PROSITE" id="PS50883">
    <property type="entry name" value="EAL"/>
    <property type="match status" value="1"/>
</dbReference>
<dbReference type="EMBL" id="UGMD01000002">
    <property type="protein sequence ID" value="STV17911.1"/>
    <property type="molecule type" value="Genomic_DNA"/>
</dbReference>
<dbReference type="Proteomes" id="UP000255192">
    <property type="component" value="Unassembled WGS sequence"/>
</dbReference>
<protein>
    <submittedName>
        <fullName evidence="2">Diguanylate cyclase/cyclic diguanylate phosphodiesterase</fullName>
    </submittedName>
</protein>
<dbReference type="PANTHER" id="PTHR33121:SF70">
    <property type="entry name" value="SIGNALING PROTEIN YKOW"/>
    <property type="match status" value="1"/>
</dbReference>
<feature type="domain" description="EAL" evidence="1">
    <location>
        <begin position="1"/>
        <end position="133"/>
    </location>
</feature>
<evidence type="ECO:0000259" key="1">
    <source>
        <dbReference type="PROSITE" id="PS50883"/>
    </source>
</evidence>
<dbReference type="InterPro" id="IPR035919">
    <property type="entry name" value="EAL_sf"/>
</dbReference>
<dbReference type="InterPro" id="IPR050706">
    <property type="entry name" value="Cyclic-di-GMP_PDE-like"/>
</dbReference>
<evidence type="ECO:0000313" key="3">
    <source>
        <dbReference type="Proteomes" id="UP000255192"/>
    </source>
</evidence>
<dbReference type="AlphaFoldDB" id="A0A378AQQ4"/>
<name>A0A378AQQ4_KLEPN</name>
<evidence type="ECO:0000313" key="2">
    <source>
        <dbReference type="EMBL" id="STV17911.1"/>
    </source>
</evidence>
<reference evidence="2 3" key="1">
    <citation type="submission" date="2018-06" db="EMBL/GenBank/DDBJ databases">
        <authorList>
            <consortium name="Pathogen Informatics"/>
            <person name="Doyle S."/>
        </authorList>
    </citation>
    <scope>NUCLEOTIDE SEQUENCE [LARGE SCALE GENOMIC DNA]</scope>
    <source>
        <strain evidence="2 3">NCTC204</strain>
    </source>
</reference>
<gene>
    <name evidence="2" type="primary">cph2_2</name>
    <name evidence="2" type="ORF">NCTC204_04405</name>
</gene>
<dbReference type="Pfam" id="PF00563">
    <property type="entry name" value="EAL"/>
    <property type="match status" value="1"/>
</dbReference>
<proteinExistence type="predicted"/>
<organism evidence="2 3">
    <name type="scientific">Klebsiella pneumoniae</name>
    <dbReference type="NCBI Taxonomy" id="573"/>
    <lineage>
        <taxon>Bacteria</taxon>
        <taxon>Pseudomonadati</taxon>
        <taxon>Pseudomonadota</taxon>
        <taxon>Gammaproteobacteria</taxon>
        <taxon>Enterobacterales</taxon>
        <taxon>Enterobacteriaceae</taxon>
        <taxon>Klebsiella/Raoultella group</taxon>
        <taxon>Klebsiella</taxon>
        <taxon>Klebsiella pneumoniae complex</taxon>
    </lineage>
</organism>
<dbReference type="Gene3D" id="3.20.20.450">
    <property type="entry name" value="EAL domain"/>
    <property type="match status" value="1"/>
</dbReference>
<sequence length="133" mass="15051">MLHQTGLDPRRLDLEITESDVFNENTRSLEILSQLREQGIQISIDDFGTGYSSLSRLSYFPFDKIKIDRSFVINIPEQKDDLDIVRLIISMGKSLHMRIVAEGVETEEQLASLQALGCDLVQGYLIGKPSPLR</sequence>
<dbReference type="SUPFAM" id="SSF141868">
    <property type="entry name" value="EAL domain-like"/>
    <property type="match status" value="1"/>
</dbReference>